<gene>
    <name evidence="1" type="ORF">JTE90_002326</name>
</gene>
<comment type="caution">
    <text evidence="1">The sequence shown here is derived from an EMBL/GenBank/DDBJ whole genome shotgun (WGS) entry which is preliminary data.</text>
</comment>
<evidence type="ECO:0000313" key="1">
    <source>
        <dbReference type="EMBL" id="KAG8184479.1"/>
    </source>
</evidence>
<protein>
    <submittedName>
        <fullName evidence="1">Uncharacterized protein</fullName>
    </submittedName>
</protein>
<dbReference type="Proteomes" id="UP000827092">
    <property type="component" value="Unassembled WGS sequence"/>
</dbReference>
<accession>A0AAV6ULB3</accession>
<reference evidence="1 2" key="1">
    <citation type="journal article" date="2022" name="Nat. Ecol. Evol.">
        <title>A masculinizing supergene underlies an exaggerated male reproductive morph in a spider.</title>
        <authorList>
            <person name="Hendrickx F."/>
            <person name="De Corte Z."/>
            <person name="Sonet G."/>
            <person name="Van Belleghem S.M."/>
            <person name="Kostlbacher S."/>
            <person name="Vangestel C."/>
        </authorList>
    </citation>
    <scope>NUCLEOTIDE SEQUENCE [LARGE SCALE GENOMIC DNA]</scope>
    <source>
        <strain evidence="1">W744_W776</strain>
    </source>
</reference>
<organism evidence="1 2">
    <name type="scientific">Oedothorax gibbosus</name>
    <dbReference type="NCBI Taxonomy" id="931172"/>
    <lineage>
        <taxon>Eukaryota</taxon>
        <taxon>Metazoa</taxon>
        <taxon>Ecdysozoa</taxon>
        <taxon>Arthropoda</taxon>
        <taxon>Chelicerata</taxon>
        <taxon>Arachnida</taxon>
        <taxon>Araneae</taxon>
        <taxon>Araneomorphae</taxon>
        <taxon>Entelegynae</taxon>
        <taxon>Araneoidea</taxon>
        <taxon>Linyphiidae</taxon>
        <taxon>Erigoninae</taxon>
        <taxon>Oedothorax</taxon>
    </lineage>
</organism>
<dbReference type="AlphaFoldDB" id="A0AAV6ULB3"/>
<name>A0AAV6ULB3_9ARAC</name>
<proteinExistence type="predicted"/>
<dbReference type="EMBL" id="JAFNEN010000372">
    <property type="protein sequence ID" value="KAG8184479.1"/>
    <property type="molecule type" value="Genomic_DNA"/>
</dbReference>
<keyword evidence="2" id="KW-1185">Reference proteome</keyword>
<sequence length="90" mass="10120">MDGRMQNGIPFRSRALHQLHGSARAHTLCILIVGRAIVGLINYLIEWSDSFIAAVESLDSSIRTHPRGINHYRNHLIGVNLCRDNPTDVF</sequence>
<evidence type="ECO:0000313" key="2">
    <source>
        <dbReference type="Proteomes" id="UP000827092"/>
    </source>
</evidence>